<accession>A0A2V2MQF8</accession>
<dbReference type="NCBIfam" id="TIGR00229">
    <property type="entry name" value="sensory_box"/>
    <property type="match status" value="1"/>
</dbReference>
<dbReference type="AlphaFoldDB" id="A0A2V2MQF8"/>
<name>A0A2V2MQF8_9EURY</name>
<keyword evidence="10" id="KW-1185">Reference proteome</keyword>
<dbReference type="PROSITE" id="PS50112">
    <property type="entry name" value="PAS"/>
    <property type="match status" value="1"/>
</dbReference>
<comment type="caution">
    <text evidence="9">The sequence shown here is derived from an EMBL/GenBank/DDBJ whole genome shotgun (WGS) entry which is preliminary data.</text>
</comment>
<dbReference type="InterPro" id="IPR036890">
    <property type="entry name" value="HATPase_C_sf"/>
</dbReference>
<dbReference type="GO" id="GO:0006355">
    <property type="term" value="P:regulation of DNA-templated transcription"/>
    <property type="evidence" value="ECO:0007669"/>
    <property type="project" value="InterPro"/>
</dbReference>
<dbReference type="PANTHER" id="PTHR43304:SF1">
    <property type="entry name" value="PAC DOMAIN-CONTAINING PROTEIN"/>
    <property type="match status" value="1"/>
</dbReference>
<keyword evidence="5" id="KW-0418">Kinase</keyword>
<evidence type="ECO:0000256" key="3">
    <source>
        <dbReference type="ARBA" id="ARBA00022553"/>
    </source>
</evidence>
<sequence>MQMSLFISGVVISDERPLMPVIPRFHKNYSYIVNIGLIIFIILVLIQALCPVVSAEDPTHFQNTSPVLDHPKKTILFVSDTSNKYPIFQLWEKGLAQGLAKEKDFTIDLVVEPLDIIRYKDPVYIDQMITLYQYKLEKLKPDAIFTFNQESLDILRRTNSTYIQNIPIITTRMNGTDNPPNILLIPSFPIFFNQTIEMALSLLPDTRHVYIIAGNNPSDNADTLQVKQSIDQMELKVPVEYLTNLTLEELEQRVSSLPDKSIIYYIRYSGDSQGNYYIPTDIVSKIREITDVPIFGGTDTYIGKGIVGGYIPSTPIRGEMVAQTIIDYLHGKTPGDSYFRPSEYMQYVFDWREIKRLGINQSNLPKNAQILYKEDNIYEKYYGPILLVIFIIFVESLLITGLLINRRNRILAERNLKESEERFRVLVEQAPEAITVIDIENNQFINANRNAERLFGYNRDEILKHGLNLLCPPDSTDSIQINRSIQDKMEKVMSGEEVIFEQTIRSIDGVSTPCEIRFVKLPSQKAQLIRASYIDISSYKQTEAELEHRVQTRTNELQIAQEAFKQANIKLNLLSRITRHDILNGVTALLGYLEMSRDLKPSEQIDEYLKSCLNITKIIQSQIDFTSVYDNIGTESPKWQNIELILEKIKSNFSTQLNFHGNVHGIEIYADPLLEKVFFTFIENTIRHSVHATDIWASYELNNTDLIIRYEDNGIGVPNSDKKKIFKRGFGKNTGFGLFISQEILAITQLNIEENGEEGKGVRFEITVPQKQYKL</sequence>
<feature type="domain" description="Histidine kinase" evidence="7">
    <location>
        <begin position="674"/>
        <end position="772"/>
    </location>
</feature>
<dbReference type="InterPro" id="IPR005467">
    <property type="entry name" value="His_kinase_dom"/>
</dbReference>
<evidence type="ECO:0000256" key="6">
    <source>
        <dbReference type="SAM" id="Phobius"/>
    </source>
</evidence>
<evidence type="ECO:0000259" key="8">
    <source>
        <dbReference type="PROSITE" id="PS50112"/>
    </source>
</evidence>
<dbReference type="Gene3D" id="3.40.50.2300">
    <property type="match status" value="2"/>
</dbReference>
<dbReference type="InterPro" id="IPR000014">
    <property type="entry name" value="PAS"/>
</dbReference>
<dbReference type="GO" id="GO:0004673">
    <property type="term" value="F:protein histidine kinase activity"/>
    <property type="evidence" value="ECO:0007669"/>
    <property type="project" value="UniProtKB-EC"/>
</dbReference>
<evidence type="ECO:0000313" key="9">
    <source>
        <dbReference type="EMBL" id="PWR70352.1"/>
    </source>
</evidence>
<feature type="domain" description="PAS" evidence="8">
    <location>
        <begin position="419"/>
        <end position="496"/>
    </location>
</feature>
<dbReference type="CDD" id="cd00130">
    <property type="entry name" value="PAS"/>
    <property type="match status" value="1"/>
</dbReference>
<dbReference type="InterPro" id="IPR003594">
    <property type="entry name" value="HATPase_dom"/>
</dbReference>
<evidence type="ECO:0000259" key="7">
    <source>
        <dbReference type="PROSITE" id="PS50109"/>
    </source>
</evidence>
<dbReference type="PANTHER" id="PTHR43304">
    <property type="entry name" value="PHYTOCHROME-LIKE PROTEIN CPH1"/>
    <property type="match status" value="1"/>
</dbReference>
<dbReference type="Proteomes" id="UP000245657">
    <property type="component" value="Unassembled WGS sequence"/>
</dbReference>
<keyword evidence="6" id="KW-1133">Transmembrane helix</keyword>
<evidence type="ECO:0000256" key="5">
    <source>
        <dbReference type="ARBA" id="ARBA00022777"/>
    </source>
</evidence>
<evidence type="ECO:0000256" key="2">
    <source>
        <dbReference type="ARBA" id="ARBA00012438"/>
    </source>
</evidence>
<dbReference type="InterPro" id="IPR052162">
    <property type="entry name" value="Sensor_kinase/Photoreceptor"/>
</dbReference>
<evidence type="ECO:0000256" key="4">
    <source>
        <dbReference type="ARBA" id="ARBA00022679"/>
    </source>
</evidence>
<evidence type="ECO:0000256" key="1">
    <source>
        <dbReference type="ARBA" id="ARBA00000085"/>
    </source>
</evidence>
<gene>
    <name evidence="9" type="ORF">DK846_14830</name>
</gene>
<dbReference type="Pfam" id="PF02518">
    <property type="entry name" value="HATPase_c"/>
    <property type="match status" value="1"/>
</dbReference>
<dbReference type="EMBL" id="QGMY01000014">
    <property type="protein sequence ID" value="PWR70352.1"/>
    <property type="molecule type" value="Genomic_DNA"/>
</dbReference>
<keyword evidence="3" id="KW-0597">Phosphoprotein</keyword>
<keyword evidence="6" id="KW-0812">Transmembrane</keyword>
<dbReference type="SUPFAM" id="SSF55874">
    <property type="entry name" value="ATPase domain of HSP90 chaperone/DNA topoisomerase II/histidine kinase"/>
    <property type="match status" value="1"/>
</dbReference>
<dbReference type="InterPro" id="IPR035965">
    <property type="entry name" value="PAS-like_dom_sf"/>
</dbReference>
<keyword evidence="4" id="KW-0808">Transferase</keyword>
<feature type="transmembrane region" description="Helical" evidence="6">
    <location>
        <begin position="29"/>
        <end position="49"/>
    </location>
</feature>
<dbReference type="SMART" id="SM00091">
    <property type="entry name" value="PAS"/>
    <property type="match status" value="1"/>
</dbReference>
<reference evidence="9 10" key="1">
    <citation type="submission" date="2018-05" db="EMBL/GenBank/DDBJ databases">
        <title>Draft genome of Methanospirillum lacunae Ki8-1.</title>
        <authorList>
            <person name="Dueholm M.S."/>
            <person name="Nielsen P.H."/>
            <person name="Bakmann L.F."/>
            <person name="Otzen D.E."/>
        </authorList>
    </citation>
    <scope>NUCLEOTIDE SEQUENCE [LARGE SCALE GENOMIC DNA]</scope>
    <source>
        <strain evidence="9 10">Ki8-1</strain>
    </source>
</reference>
<evidence type="ECO:0000313" key="10">
    <source>
        <dbReference type="Proteomes" id="UP000245657"/>
    </source>
</evidence>
<dbReference type="OrthoDB" id="8127at2157"/>
<dbReference type="RefSeq" id="WP_109969781.1">
    <property type="nucleotide sequence ID" value="NZ_QGMY01000014.1"/>
</dbReference>
<dbReference type="InterPro" id="IPR013767">
    <property type="entry name" value="PAS_fold"/>
</dbReference>
<proteinExistence type="predicted"/>
<dbReference type="Gene3D" id="3.30.450.20">
    <property type="entry name" value="PAS domain"/>
    <property type="match status" value="1"/>
</dbReference>
<dbReference type="SMART" id="SM00387">
    <property type="entry name" value="HATPase_c"/>
    <property type="match status" value="1"/>
</dbReference>
<protein>
    <recommendedName>
        <fullName evidence="2">histidine kinase</fullName>
        <ecNumber evidence="2">2.7.13.3</ecNumber>
    </recommendedName>
</protein>
<dbReference type="Gene3D" id="3.30.565.10">
    <property type="entry name" value="Histidine kinase-like ATPase, C-terminal domain"/>
    <property type="match status" value="1"/>
</dbReference>
<dbReference type="Pfam" id="PF00989">
    <property type="entry name" value="PAS"/>
    <property type="match status" value="1"/>
</dbReference>
<organism evidence="9 10">
    <name type="scientific">Methanospirillum lacunae</name>
    <dbReference type="NCBI Taxonomy" id="668570"/>
    <lineage>
        <taxon>Archaea</taxon>
        <taxon>Methanobacteriati</taxon>
        <taxon>Methanobacteriota</taxon>
        <taxon>Stenosarchaea group</taxon>
        <taxon>Methanomicrobia</taxon>
        <taxon>Methanomicrobiales</taxon>
        <taxon>Methanospirillaceae</taxon>
        <taxon>Methanospirillum</taxon>
    </lineage>
</organism>
<dbReference type="EC" id="2.7.13.3" evidence="2"/>
<dbReference type="SUPFAM" id="SSF55785">
    <property type="entry name" value="PYP-like sensor domain (PAS domain)"/>
    <property type="match status" value="1"/>
</dbReference>
<dbReference type="PROSITE" id="PS50109">
    <property type="entry name" value="HIS_KIN"/>
    <property type="match status" value="1"/>
</dbReference>
<comment type="catalytic activity">
    <reaction evidence="1">
        <text>ATP + protein L-histidine = ADP + protein N-phospho-L-histidine.</text>
        <dbReference type="EC" id="2.7.13.3"/>
    </reaction>
</comment>
<feature type="transmembrane region" description="Helical" evidence="6">
    <location>
        <begin position="381"/>
        <end position="404"/>
    </location>
</feature>
<keyword evidence="6" id="KW-0472">Membrane</keyword>